<feature type="domain" description="Cadherin" evidence="1">
    <location>
        <begin position="569"/>
        <end position="659"/>
    </location>
</feature>
<dbReference type="Gene3D" id="2.60.40.60">
    <property type="entry name" value="Cadherins"/>
    <property type="match status" value="5"/>
</dbReference>
<dbReference type="Gene3D" id="2.60.40.10">
    <property type="entry name" value="Immunoglobulins"/>
    <property type="match status" value="3"/>
</dbReference>
<evidence type="ECO:0000313" key="2">
    <source>
        <dbReference type="EMBL" id="MDG3492971.1"/>
    </source>
</evidence>
<dbReference type="InterPro" id="IPR013783">
    <property type="entry name" value="Ig-like_fold"/>
</dbReference>
<dbReference type="InterPro" id="IPR044016">
    <property type="entry name" value="Big_13"/>
</dbReference>
<reference evidence="2" key="1">
    <citation type="submission" date="2019-05" db="EMBL/GenBank/DDBJ databases">
        <title>Whole genome sequencing of Pseudanabaena catenata USMAC16.</title>
        <authorList>
            <person name="Khan Z."/>
            <person name="Omar W.M."/>
            <person name="Convey P."/>
            <person name="Merican F."/>
            <person name="Najimudin N."/>
        </authorList>
    </citation>
    <scope>NUCLEOTIDE SEQUENCE</scope>
    <source>
        <strain evidence="2">USMAC16</strain>
    </source>
</reference>
<dbReference type="PROSITE" id="PS50268">
    <property type="entry name" value="CADHERIN_2"/>
    <property type="match status" value="5"/>
</dbReference>
<dbReference type="Gene3D" id="2.180.10.10">
    <property type="entry name" value="RHS repeat-associated core"/>
    <property type="match status" value="2"/>
</dbReference>
<keyword evidence="3" id="KW-1185">Reference proteome</keyword>
<protein>
    <submittedName>
        <fullName evidence="2">Ig-like domain-containing protein</fullName>
    </submittedName>
</protein>
<dbReference type="CDD" id="cd11304">
    <property type="entry name" value="Cadherin_repeat"/>
    <property type="match status" value="5"/>
</dbReference>
<dbReference type="InterPro" id="IPR011047">
    <property type="entry name" value="Quinoprotein_ADH-like_sf"/>
</dbReference>
<dbReference type="Proteomes" id="UP001152872">
    <property type="component" value="Unassembled WGS sequence"/>
</dbReference>
<sequence>MSPDVNFLNIAASPLALNVQPSNLLIPTQQSSNTLSMASYAIRTDQTITINGGGDLDGNPLLPYDDALIYAAKGFTFNNVPILPVNRTTTGDPIFDPLTGKQVLVDNAVTVASGYTAINANNNPYIGLLPPKVVSPETITIPSYSDTKTQELNARTPLGASTITFNASNNPINNVNDWNNKFPQPGTSTNPKVVRVTGSGLNIPNGVNLSNYIITVDNGDINFNGNGNILDNVVLVTSNGNINLGKVQSNNLSVFASGAINMNGQARFGGKTLIANNSNNITFDGATKTTTNADAIKVISQGNITFNGALDTRGDFLSKGTFIANGTAFIFGSINAKQNIIFNGGAYVTAVSSNSAPTNLSLSNNTTPENVVANSLIGNFTSTDPDSGNTFTYSLVTGTGSTDNASFSIVNNELRIVNSPDFEAKNSYSIRVRTTDQGGLSFEKVFTVSITDVNEAPIALVLSNNTTLENVAVNSLIGNFTSTDPDSGNTFTYSLVTGTGSTDNASFAIINNELRIVNSPDFEAKNSYSIRVKTTDQGGLTYEKVFTVNITDINEAPIALVLSNNTTLENVAVNSLIGNFTSTDPDSGNTFTYSLVTGTGSTDNASFAIINNELRIVNSPDFEAKNSYSIRVRTTDQGGLSYEKIFTVNLTDVNEAPIALVLSNNITPENVAANSLIGNFASTDPDSGNTFTYSLATGTGSTDNAAFTIVNNELRILSSPDFEAKSSYSIRVRTTDQGGLSFEKVFTVGITDFNEMKPVGFMLDSFFDSAPIGDSQTTFATVKLVGLAFANATVTLQSTGTSVTADATGKFAFDNIALSLGDNSFTVNAIDATGNNGTSTILVKRVAQDNSDVILDWNATLLNAIAIDKSAPPTASRNMAIVQTAIFDAINSFTNTYKNYHFAGLAPAGASIEAAAASAAYRTLVNLYPTQTVYFDSALATSLAQIADGTAEEAGVAFGRAVADDILAFRSTDGSSNPATYIPGTTLGDWKPTAPSFATALLPNWGLVTPFGLTSGSQFRPAGDPALTSDQYTTDFNQVKDLGSLNSTTRTADQTEIAKFWADGAGTYTPPGHWNQIAQNIVANQGNSLLDNARLFALLDIGLADAGIAAWDAKYTYNSWRPITAIQQADTDGNSNTLADPNWKPLITTPPFPEYVSGHSTFSGTAETILSALLGSDISFTTNSLGTPGIYRTFDNFTSAANEAGISRIYGGIHFYFSNVDGLATGRSVGNYILQNALAPVITLTTLSNNSTIENVLADSLIGAFNTTSESNRFTYSLVAGVGSTDNVAFTLIDNQLHIISSPDFETKSTYSIRVRTTDRDGSYAEKIFTISILDVNENLNPLAITAQLQQDTGSNSNDTITSNPAITGTITAAGTIVELKAGFGTTASFDILSNYSNGSFTLDANRLNQIAGSTLTDGLKTLKISAMDNLGNLNFIDLGFTLDRNAPLFPRFGLDPAFDTSPVGDSQTTAANVTLTGQTEARAAVTLFVAGQTTGTSATADASGGFAFANVALNIGANAFTVEAKDIAGNISTFASTVNRVEIPPEVIQLSVKPGEQLKIDSKVVFGKTANFSLFSDRDLPVSMLQGDGTLTFKPTPDQVGTYQFNLIARDGSTVTTQEFNLNVVADSNTTTRISGVIKSTDGVGLEGVVVTIGNFSVTTGSDGSFILTLPEAPPDGIALIIQPGQEVNGVVYPSIAEKLPLLLGHDVYGNVANIIDRPIYLPAIDVANAQTINPNINQTITSAAIPGSSVFVAANSLFDEEGYPYTEQLSITKVPTALTPAALPSNLFPDLVVTIQPGEMRFSTPAPLSLPNLAGYPPGTLMDLWSINPITGFFDNVGTGQVSANGQVVNTIAGGIRNSSWHFFAPPAPIANDPNADPRNPDDGCNECKATAPATSEVQLHSGSVIETHELISYQSQGVSRGLTLKFDSERADARPILHFGYNNVQSDSNVRLMAELSIRRGDFSLEVPGFAGGEYGLNGGENFWKIPNGGGKIDAALQADLRDLASGRYDYDLTTGLMRFTNNQLNGTTSTSQGKFLHVNTSNSNFGSGWGLAGLEELVVNPDGSVLIIDGDGGELLFEKKVDNSYDSPPGDYSVLEQLSDGTFRRTMKDETVYSFNSDNLLTKVSDRYANETKYIYQNRNLIKMVDPVGLETTFTYSGDRISAIIDPAGRITNLTYDSNGNLTKITDPDGTSRTWEYDANHHMIAEVDKRGDREQTFYDFAGRAKSAIRKDGSVLTFDPVQVQGLYEANRTIDPVNAPVAFQLGQVASTYTDANGNQTVKVIDKAGQTVSATDAVGVLPSVQRNQDNLVTRQIDSRGNITSYTYDAIGNVIATSTSNGSRQYSYDPIFNQVTSETDELGRKTLYDIDPLTGHVRTTTRVVGAVGGDDDLITSYSYTAKGLQDIIIDPMGKIVDYDYDSQGRTIKITFAKGTADEATQQFEYDLAGNQTATIDELGRRTEYRYDLANRLIETIYPDETPATLADNPRTKSEYDAFGNQIATIDELGRRTTFTYDALDRLIKTTEPDPDGAGVLLSPETRYEYDVIGNQTAMVDQLGRRTQYQYDARNRLIATIHADGSRETGSPKKERMRENI</sequence>
<dbReference type="Pfam" id="PF01569">
    <property type="entry name" value="PAP2"/>
    <property type="match status" value="1"/>
</dbReference>
<dbReference type="RefSeq" id="WP_009624997.1">
    <property type="nucleotide sequence ID" value="NZ_VBTY01000001.1"/>
</dbReference>
<evidence type="ECO:0000313" key="3">
    <source>
        <dbReference type="Proteomes" id="UP001152872"/>
    </source>
</evidence>
<dbReference type="InterPro" id="IPR052559">
    <property type="entry name" value="V-haloperoxidase"/>
</dbReference>
<dbReference type="SMART" id="SM00112">
    <property type="entry name" value="CA"/>
    <property type="match status" value="5"/>
</dbReference>
<dbReference type="PRINTS" id="PR00205">
    <property type="entry name" value="CADHERIN"/>
</dbReference>
<dbReference type="Pfam" id="PF05593">
    <property type="entry name" value="RHS_repeat"/>
    <property type="match status" value="5"/>
</dbReference>
<organism evidence="2 3">
    <name type="scientific">Pseudanabaena catenata USMAC16</name>
    <dbReference type="NCBI Taxonomy" id="1855837"/>
    <lineage>
        <taxon>Bacteria</taxon>
        <taxon>Bacillati</taxon>
        <taxon>Cyanobacteriota</taxon>
        <taxon>Cyanophyceae</taxon>
        <taxon>Pseudanabaenales</taxon>
        <taxon>Pseudanabaenaceae</taxon>
        <taxon>Pseudanabaena</taxon>
    </lineage>
</organism>
<dbReference type="InterPro" id="IPR000326">
    <property type="entry name" value="PAP2/HPO"/>
</dbReference>
<gene>
    <name evidence="2" type="ORF">FEV09_00190</name>
</gene>
<dbReference type="InterPro" id="IPR031325">
    <property type="entry name" value="RHS_repeat"/>
</dbReference>
<dbReference type="InterPro" id="IPR002126">
    <property type="entry name" value="Cadherin-like_dom"/>
</dbReference>
<evidence type="ECO:0000259" key="1">
    <source>
        <dbReference type="PROSITE" id="PS50268"/>
    </source>
</evidence>
<dbReference type="GO" id="GO:0005509">
    <property type="term" value="F:calcium ion binding"/>
    <property type="evidence" value="ECO:0007669"/>
    <property type="project" value="InterPro"/>
</dbReference>
<dbReference type="InterPro" id="IPR006530">
    <property type="entry name" value="YD"/>
</dbReference>
<dbReference type="PANTHER" id="PTHR34599">
    <property type="entry name" value="PEROXIDASE-RELATED"/>
    <property type="match status" value="1"/>
</dbReference>
<dbReference type="InterPro" id="IPR015919">
    <property type="entry name" value="Cadherin-like_sf"/>
</dbReference>
<dbReference type="SUPFAM" id="SSF49313">
    <property type="entry name" value="Cadherin-like"/>
    <property type="match status" value="6"/>
</dbReference>
<comment type="caution">
    <text evidence="2">The sequence shown here is derived from an EMBL/GenBank/DDBJ whole genome shotgun (WGS) entry which is preliminary data.</text>
</comment>
<accession>A0A9X4M8K9</accession>
<feature type="domain" description="Cadherin" evidence="1">
    <location>
        <begin position="469"/>
        <end position="559"/>
    </location>
</feature>
<dbReference type="InterPro" id="IPR036938">
    <property type="entry name" value="PAP2/HPO_sf"/>
</dbReference>
<dbReference type="SMART" id="SM00736">
    <property type="entry name" value="CADG"/>
    <property type="match status" value="4"/>
</dbReference>
<feature type="domain" description="Cadherin" evidence="1">
    <location>
        <begin position="1258"/>
        <end position="1344"/>
    </location>
</feature>
<dbReference type="GO" id="GO:0016020">
    <property type="term" value="C:membrane"/>
    <property type="evidence" value="ECO:0007669"/>
    <property type="project" value="InterPro"/>
</dbReference>
<feature type="domain" description="Cadherin" evidence="1">
    <location>
        <begin position="366"/>
        <end position="459"/>
    </location>
</feature>
<dbReference type="SUPFAM" id="SSF50998">
    <property type="entry name" value="Quinoprotein alcohol dehydrogenase-like"/>
    <property type="match status" value="1"/>
</dbReference>
<dbReference type="CDD" id="cd03398">
    <property type="entry name" value="PAP2_haloperoxidase"/>
    <property type="match status" value="1"/>
</dbReference>
<dbReference type="GO" id="GO:0007156">
    <property type="term" value="P:homophilic cell adhesion via plasma membrane adhesion molecules"/>
    <property type="evidence" value="ECO:0007669"/>
    <property type="project" value="InterPro"/>
</dbReference>
<dbReference type="SUPFAM" id="SSF48317">
    <property type="entry name" value="Acid phosphatase/Vanadium-dependent haloperoxidase"/>
    <property type="match status" value="1"/>
</dbReference>
<dbReference type="Pfam" id="PF19077">
    <property type="entry name" value="Big_13"/>
    <property type="match status" value="1"/>
</dbReference>
<dbReference type="Gene3D" id="1.10.606.20">
    <property type="match status" value="1"/>
</dbReference>
<dbReference type="EMBL" id="VBTY01000001">
    <property type="protein sequence ID" value="MDG3492971.1"/>
    <property type="molecule type" value="Genomic_DNA"/>
</dbReference>
<name>A0A9X4M8K9_9CYAN</name>
<dbReference type="InterPro" id="IPR006644">
    <property type="entry name" value="Cadg"/>
</dbReference>
<dbReference type="NCBIfam" id="TIGR01643">
    <property type="entry name" value="YD_repeat_2x"/>
    <property type="match status" value="5"/>
</dbReference>
<dbReference type="PANTHER" id="PTHR34599:SF1">
    <property type="entry name" value="PHOSPHATIDIC ACID PHOSPHATASE TYPE 2_HALOPEROXIDASE DOMAIN-CONTAINING PROTEIN"/>
    <property type="match status" value="1"/>
</dbReference>
<feature type="domain" description="Cadherin" evidence="1">
    <location>
        <begin position="668"/>
        <end position="760"/>
    </location>
</feature>
<proteinExistence type="predicted"/>